<sequence length="679" mass="77124">MNHAAVFSRKLRHLPYLSEFFPNTHISAPQKSCDCVFGWGYRPTANRARQYAQQHALPYVALEDGFVRSLGLGVDNYPTFSLIYDDVGMYYHTSQPNRLEKLILQSHDLSDEILSQAQRALQTMLAAQISKYNHAPPFSGSLKRDNRPLILLIDQTFGDMAVQYGGADEQTFAQMLAQAVRDNPNADIVIKTHPDVLSGKKRGYFAQSQGANVRIWAQDCNPISLLKQVDKVYCVTSQMGFEALMCGKEVHVFGAAWYAGWGLTQDYHQQIKQLQHENRRAPRSLLQLFAAAYCQYTRYINPHTGKLGNLLDLLHYLQKAMDDNERLRGTIYCVGVSLWKQAVMKPFFRLPACDLRFVSRLDKIPTEKLPENSRLLVWGRGKTAQLDFAQRHALPILHMEDGFIRSVGLGSNLTPPLSLVIDDVGIYFDATAPSRLEWILQNHVFSQPELTLATEIQQKLLAANISKYNVGNTAFRQPETTQPILLVTGQVEDDASIQFGSPQIRDNLALLKLVRERNPHAHIIYKPHPDVVSGNRVGQIPNDIAQQYANQIETETDILSCLNAADEVHTLTSLTGFEALLRGKKVFCYGLPFYAGWGLTHDEIATPRRTRQLTLPELVCGTLVHYPQYIHPHSHQRIDVLGAIEILREQKRHAQHHIHRSWHSKQHEKIKQLWRSLRG</sequence>
<dbReference type="AlphaFoldDB" id="A0A286E4U4"/>
<dbReference type="EMBL" id="OCNF01000003">
    <property type="protein sequence ID" value="SOD65922.1"/>
    <property type="molecule type" value="Genomic_DNA"/>
</dbReference>
<dbReference type="Pfam" id="PF05159">
    <property type="entry name" value="Capsule_synth"/>
    <property type="match status" value="2"/>
</dbReference>
<dbReference type="GO" id="GO:0015774">
    <property type="term" value="P:polysaccharide transport"/>
    <property type="evidence" value="ECO:0007669"/>
    <property type="project" value="InterPro"/>
</dbReference>
<protein>
    <submittedName>
        <fullName evidence="1">Capsular polysaccharide export protein</fullName>
    </submittedName>
</protein>
<dbReference type="OrthoDB" id="543755at2"/>
<gene>
    <name evidence="1" type="ORF">SAMN02746062_00440</name>
</gene>
<dbReference type="Proteomes" id="UP000219669">
    <property type="component" value="Unassembled WGS sequence"/>
</dbReference>
<evidence type="ECO:0000313" key="1">
    <source>
        <dbReference type="EMBL" id="SOD65922.1"/>
    </source>
</evidence>
<dbReference type="CDD" id="cd16440">
    <property type="entry name" value="beta_Kdo_transferase_KpsC_1"/>
    <property type="match status" value="1"/>
</dbReference>
<name>A0A286E4U4_9NEIS</name>
<organism evidence="1 2">
    <name type="scientific">Alysiella filiformis DSM 16848</name>
    <dbReference type="NCBI Taxonomy" id="1120981"/>
    <lineage>
        <taxon>Bacteria</taxon>
        <taxon>Pseudomonadati</taxon>
        <taxon>Pseudomonadota</taxon>
        <taxon>Betaproteobacteria</taxon>
        <taxon>Neisseriales</taxon>
        <taxon>Neisseriaceae</taxon>
        <taxon>Alysiella</taxon>
    </lineage>
</organism>
<dbReference type="InterPro" id="IPR007833">
    <property type="entry name" value="Capsule_polysaccharide_synth"/>
</dbReference>
<dbReference type="RefSeq" id="WP_097113534.1">
    <property type="nucleotide sequence ID" value="NZ_CP083931.1"/>
</dbReference>
<evidence type="ECO:0000313" key="2">
    <source>
        <dbReference type="Proteomes" id="UP000219669"/>
    </source>
</evidence>
<dbReference type="CDD" id="cd16439">
    <property type="entry name" value="beta_Kdo_transferase_KpsC_2"/>
    <property type="match status" value="1"/>
</dbReference>
<keyword evidence="2" id="KW-1185">Reference proteome</keyword>
<reference evidence="1 2" key="1">
    <citation type="submission" date="2017-09" db="EMBL/GenBank/DDBJ databases">
        <authorList>
            <person name="Ehlers B."/>
            <person name="Leendertz F.H."/>
        </authorList>
    </citation>
    <scope>NUCLEOTIDE SEQUENCE [LARGE SCALE GENOMIC DNA]</scope>
    <source>
        <strain evidence="1 2">DSM 16848</strain>
    </source>
</reference>
<proteinExistence type="predicted"/>
<accession>A0A286E4U4</accession>
<dbReference type="GO" id="GO:0000271">
    <property type="term" value="P:polysaccharide biosynthetic process"/>
    <property type="evidence" value="ECO:0007669"/>
    <property type="project" value="InterPro"/>
</dbReference>